<dbReference type="Gene3D" id="3.30.700.10">
    <property type="entry name" value="Glycoprotein, Type 4 Pilin"/>
    <property type="match status" value="1"/>
</dbReference>
<dbReference type="InterPro" id="IPR031982">
    <property type="entry name" value="PilE-like"/>
</dbReference>
<comment type="caution">
    <text evidence="3">The sequence shown here is derived from an EMBL/GenBank/DDBJ whole genome shotgun (WGS) entry which is preliminary data.</text>
</comment>
<dbReference type="PANTHER" id="PTHR30093:SF47">
    <property type="entry name" value="TYPE IV PILUS NON-CORE MINOR PILIN PILE"/>
    <property type="match status" value="1"/>
</dbReference>
<keyword evidence="2" id="KW-0472">Membrane</keyword>
<name>A0A3D8GZ94_9GAMM</name>
<reference evidence="3 4" key="1">
    <citation type="submission" date="2018-08" db="EMBL/GenBank/DDBJ databases">
        <title>Genome sequence of Marinobacter flavimaris KCTC 12185.</title>
        <authorList>
            <person name="Chun J."/>
            <person name="Kim B.-Y."/>
            <person name="Choi S.-B."/>
            <person name="Kwak M.-J."/>
        </authorList>
    </citation>
    <scope>NUCLEOTIDE SEQUENCE [LARGE SCALE GENOMIC DNA]</scope>
    <source>
        <strain evidence="3 4">KCTC 12185</strain>
    </source>
</reference>
<accession>A0A3D8GZ94</accession>
<dbReference type="Pfam" id="PF16732">
    <property type="entry name" value="ComP_DUS"/>
    <property type="match status" value="1"/>
</dbReference>
<dbReference type="PANTHER" id="PTHR30093">
    <property type="entry name" value="GENERAL SECRETION PATHWAY PROTEIN G"/>
    <property type="match status" value="1"/>
</dbReference>
<protein>
    <submittedName>
        <fullName evidence="3">Prepilin-type N-terminal cleavage/methylation domain-containing protein</fullName>
    </submittedName>
</protein>
<dbReference type="GO" id="GO:0043683">
    <property type="term" value="P:type IV pilus assembly"/>
    <property type="evidence" value="ECO:0007669"/>
    <property type="project" value="InterPro"/>
</dbReference>
<dbReference type="AlphaFoldDB" id="A0A3D8GZ94"/>
<dbReference type="Proteomes" id="UP000256431">
    <property type="component" value="Unassembled WGS sequence"/>
</dbReference>
<organism evidence="3 4">
    <name type="scientific">Marinobacter flavimaris</name>
    <dbReference type="NCBI Taxonomy" id="262076"/>
    <lineage>
        <taxon>Bacteria</taxon>
        <taxon>Pseudomonadati</taxon>
        <taxon>Pseudomonadota</taxon>
        <taxon>Gammaproteobacteria</taxon>
        <taxon>Pseudomonadales</taxon>
        <taxon>Marinobacteraceae</taxon>
        <taxon>Marinobacter</taxon>
    </lineage>
</organism>
<evidence type="ECO:0000256" key="1">
    <source>
        <dbReference type="SAM" id="MobiDB-lite"/>
    </source>
</evidence>
<dbReference type="SUPFAM" id="SSF54523">
    <property type="entry name" value="Pili subunits"/>
    <property type="match status" value="1"/>
</dbReference>
<evidence type="ECO:0000313" key="4">
    <source>
        <dbReference type="Proteomes" id="UP000256431"/>
    </source>
</evidence>
<dbReference type="EMBL" id="QRDH01000009">
    <property type="protein sequence ID" value="RDU39774.1"/>
    <property type="molecule type" value="Genomic_DNA"/>
</dbReference>
<dbReference type="PROSITE" id="PS00409">
    <property type="entry name" value="PROKAR_NTER_METHYL"/>
    <property type="match status" value="1"/>
</dbReference>
<evidence type="ECO:0000256" key="2">
    <source>
        <dbReference type="SAM" id="Phobius"/>
    </source>
</evidence>
<keyword evidence="2" id="KW-0812">Transmembrane</keyword>
<dbReference type="RefSeq" id="WP_104271750.1">
    <property type="nucleotide sequence ID" value="NZ_PSSW01000011.1"/>
</dbReference>
<keyword evidence="2" id="KW-1133">Transmembrane helix</keyword>
<dbReference type="InterPro" id="IPR012902">
    <property type="entry name" value="N_methyl_site"/>
</dbReference>
<dbReference type="Pfam" id="PF07963">
    <property type="entry name" value="N_methyl"/>
    <property type="match status" value="1"/>
</dbReference>
<gene>
    <name evidence="3" type="ORF">DXI23_17330</name>
</gene>
<feature type="transmembrane region" description="Helical" evidence="2">
    <location>
        <begin position="12"/>
        <end position="34"/>
    </location>
</feature>
<sequence>MKLYDIRQRGFTLIELLIVVVIVGVIAAFAYPSYVEYGERTRRADAQGALMEFAAAMERHYASQNTYEGAATGGSDTGSPGIFPDEAPLESGNKFYDLTISAATGSSYTLRATPKSVQAGNGILELDSTGARRWDESGDGSFGAGENDWQ</sequence>
<evidence type="ECO:0000313" key="3">
    <source>
        <dbReference type="EMBL" id="RDU39774.1"/>
    </source>
</evidence>
<dbReference type="NCBIfam" id="TIGR02532">
    <property type="entry name" value="IV_pilin_GFxxxE"/>
    <property type="match status" value="1"/>
</dbReference>
<feature type="region of interest" description="Disordered" evidence="1">
    <location>
        <begin position="126"/>
        <end position="150"/>
    </location>
</feature>
<proteinExistence type="predicted"/>
<keyword evidence="4" id="KW-1185">Reference proteome</keyword>
<dbReference type="InterPro" id="IPR045584">
    <property type="entry name" value="Pilin-like"/>
</dbReference>